<dbReference type="InterPro" id="IPR041373">
    <property type="entry name" value="RT_RNaseH"/>
</dbReference>
<sequence length="793" mass="89634">SNNTSSASVMLSCVIVHSHSILLITTSFLVEYNIAKKCFSLVVGSSARYIWWQLVKICARKGYIILEKKLQRGRENLLQMVGNRPKIIGAYYHGGWHRGKTRSAREPPETSPCSRLMDGKISCWDFLIERDSSNAVRQGFSIARVVPDRIDCWLGHTNILTHEINTGNSTPIKQHPRRIPFAHLKKKDDSLANSHYFSTLDLKSAYWQISVEEKDRHKTAFVTQRGLFEFNRMPFGLVNLPTTFQRAMDLVLSGLSYVICLCYLDDVIVFGRDFNEHCNRLKTVLERLRSHNLRVKLAKCTIAAPQVAFLGHVVTESGIMPDPAKIEAVNNITSPRNIKDIRSFLGLAGYYRKFIPGFSSIAMSLLQLTHKAAQFNWTDAYEQAFQRLKHLLCSAPILAYPDFSQAFILQTDASDYGVGAVLSQLDELGNEKVIAYASKALSPREQKYSTTEKEAFAVVFGKAHFRVYLLGRHFKLITDHSALRWLHTMEAKGRLARWIMDIQEFDFSVAHRAGRIHNNADALSRLVQANSSDSTTSITKDASQPVFVSTIRVKLSGGCTAIVKRAVPSSPQDLKEVNTITLNPTMNLRDSQRADSHLASIIDMKTRKSPKPKLTQIQDPALKSWFRHYDQYFVHDEILYRALGSSNSSHPQHVMLIPPALQANILKTLHDGPLGGHLGITRTEERVRKRFYWPGIRKNTAPLGHISKQVSEYVVSVRILKREVSLVPRNENTAPLGHISVSQPFTFWAMDYMGPLPETGRGNKHILVVVDHFTKCKPHFLSSEYNSKTGSRK</sequence>
<dbReference type="CDD" id="cd01647">
    <property type="entry name" value="RT_LTR"/>
    <property type="match status" value="1"/>
</dbReference>
<keyword evidence="15" id="KW-0255">Endonuclease</keyword>
<gene>
    <name evidence="37" type="ORF">PACLA_8A044790</name>
</gene>
<dbReference type="GO" id="GO:0015074">
    <property type="term" value="P:DNA integration"/>
    <property type="evidence" value="ECO:0007669"/>
    <property type="project" value="UniProtKB-KW"/>
</dbReference>
<evidence type="ECO:0000256" key="18">
    <source>
        <dbReference type="ARBA" id="ARBA00022833"/>
    </source>
</evidence>
<dbReference type="Pfam" id="PF00078">
    <property type="entry name" value="RVT_1"/>
    <property type="match status" value="1"/>
</dbReference>
<evidence type="ECO:0000256" key="35">
    <source>
        <dbReference type="ARBA" id="ARBA00082890"/>
    </source>
</evidence>
<evidence type="ECO:0000256" key="27">
    <source>
        <dbReference type="ARBA" id="ARBA00023172"/>
    </source>
</evidence>
<evidence type="ECO:0000313" key="37">
    <source>
        <dbReference type="EMBL" id="CAB4022214.1"/>
    </source>
</evidence>
<dbReference type="FunFam" id="1.10.340.70:FF:000001">
    <property type="entry name" value="Retrovirus-related Pol polyprotein from transposon gypsy-like Protein"/>
    <property type="match status" value="1"/>
</dbReference>
<dbReference type="InterPro" id="IPR041588">
    <property type="entry name" value="Integrase_H2C2"/>
</dbReference>
<dbReference type="PANTHER" id="PTHR37984:SF5">
    <property type="entry name" value="PROTEIN NYNRIN-LIKE"/>
    <property type="match status" value="1"/>
</dbReference>
<evidence type="ECO:0000256" key="12">
    <source>
        <dbReference type="ARBA" id="ARBA00022741"/>
    </source>
</evidence>
<evidence type="ECO:0000256" key="11">
    <source>
        <dbReference type="ARBA" id="ARBA00022723"/>
    </source>
</evidence>
<keyword evidence="21" id="KW-0694">RNA-binding</keyword>
<dbReference type="PANTHER" id="PTHR37984">
    <property type="entry name" value="PROTEIN CBG26694"/>
    <property type="match status" value="1"/>
</dbReference>
<keyword evidence="17" id="KW-0378">Hydrolase</keyword>
<dbReference type="Gene3D" id="3.10.20.370">
    <property type="match status" value="1"/>
</dbReference>
<keyword evidence="5" id="KW-0963">Cytoplasm</keyword>
<dbReference type="GO" id="GO:0003887">
    <property type="term" value="F:DNA-directed DNA polymerase activity"/>
    <property type="evidence" value="ECO:0007669"/>
    <property type="project" value="UniProtKB-KW"/>
</dbReference>
<keyword evidence="22" id="KW-0229">DNA integration</keyword>
<comment type="function">
    <text evidence="2">The aspartyl protease (PR) mediates the proteolytic cleavages of the Gag and Gag-Pol polyproteins after assembly of the VLP.</text>
</comment>
<keyword evidence="27" id="KW-0233">DNA recombination</keyword>
<comment type="subcellular location">
    <subcellularLocation>
        <location evidence="4">Cytoplasm</location>
    </subcellularLocation>
    <subcellularLocation>
        <location evidence="3">Nucleus</location>
    </subcellularLocation>
</comment>
<comment type="function">
    <text evidence="33">Capsid protein (CA) is the structural component of the virus-like particle (VLP), forming the shell that encapsulates the genomic RNA-nucleocapsid complex.</text>
</comment>
<evidence type="ECO:0000256" key="1">
    <source>
        <dbReference type="ARBA" id="ARBA00000077"/>
    </source>
</evidence>
<evidence type="ECO:0000256" key="26">
    <source>
        <dbReference type="ARBA" id="ARBA00023125"/>
    </source>
</evidence>
<evidence type="ECO:0000256" key="8">
    <source>
        <dbReference type="ARBA" id="ARBA00022679"/>
    </source>
</evidence>
<dbReference type="GO" id="GO:0075523">
    <property type="term" value="P:viral translational frameshifting"/>
    <property type="evidence" value="ECO:0007669"/>
    <property type="project" value="UniProtKB-KW"/>
</dbReference>
<evidence type="ECO:0000256" key="13">
    <source>
        <dbReference type="ARBA" id="ARBA00022750"/>
    </source>
</evidence>
<keyword evidence="11" id="KW-0479">Metal-binding</keyword>
<dbReference type="InterPro" id="IPR000477">
    <property type="entry name" value="RT_dom"/>
</dbReference>
<evidence type="ECO:0000256" key="29">
    <source>
        <dbReference type="ARBA" id="ARBA00023268"/>
    </source>
</evidence>
<evidence type="ECO:0000256" key="19">
    <source>
        <dbReference type="ARBA" id="ARBA00022840"/>
    </source>
</evidence>
<comment type="function">
    <text evidence="32">Nucleocapsid protein p11 (NC) forms the nucleocore that coats the retro-elements dimeric RNA. Binds these RNAs through its zinc fingers. Promotes primer tRNA(i)-Met annealing to the multipartite primer-binding site (PBS), dimerization of Ty3 RNA and initiation of reverse transcription.</text>
</comment>
<keyword evidence="28" id="KW-0539">Nucleus</keyword>
<dbReference type="InterPro" id="IPR043502">
    <property type="entry name" value="DNA/RNA_pol_sf"/>
</dbReference>
<keyword evidence="26" id="KW-0238">DNA-binding</keyword>
<keyword evidence="9" id="KW-0548">Nucleotidyltransferase</keyword>
<dbReference type="GO" id="GO:0003964">
    <property type="term" value="F:RNA-directed DNA polymerase activity"/>
    <property type="evidence" value="ECO:0007669"/>
    <property type="project" value="UniProtKB-KW"/>
</dbReference>
<evidence type="ECO:0000256" key="3">
    <source>
        <dbReference type="ARBA" id="ARBA00004123"/>
    </source>
</evidence>
<proteinExistence type="predicted"/>
<dbReference type="Gene3D" id="1.10.340.70">
    <property type="match status" value="1"/>
</dbReference>
<evidence type="ECO:0000313" key="38">
    <source>
        <dbReference type="Proteomes" id="UP001152795"/>
    </source>
</evidence>
<feature type="non-terminal residue" evidence="37">
    <location>
        <position position="1"/>
    </location>
</feature>
<comment type="function">
    <text evidence="31">Integrase (IN) targets the VLP to the nucleus, where a subparticle preintegration complex (PIC) containing at least integrase and the newly synthesized dsDNA copy of the retrotransposon must transit the nuclear membrane. Once in the nucleus, integrase performs the integration of the dsDNA into the host genome.</text>
</comment>
<comment type="function">
    <text evidence="30">Reverse transcriptase/ribonuclease H (RT) is a multifunctional enzyme that catalyzes the conversion of the retro-elements RNA genome into dsDNA within the VLP. The enzyme displays a DNA polymerase activity that can copy either DNA or RNA templates, and a ribonuclease H (RNase H) activity that cleaves the RNA strand of RNA-DNA heteroduplexes during plus-strand synthesis and hydrolyzes RNA primers. The conversion leads to a linear dsDNA copy of the retrotransposon that includes long terminal repeats (LTRs) at both ends.</text>
</comment>
<accession>A0A7D9J5B6</accession>
<dbReference type="FunFam" id="3.30.70.270:FF:000026">
    <property type="entry name" value="Transposon Ty3-G Gag-Pol polyprotein"/>
    <property type="match status" value="1"/>
</dbReference>
<dbReference type="GO" id="GO:0005737">
    <property type="term" value="C:cytoplasm"/>
    <property type="evidence" value="ECO:0007669"/>
    <property type="project" value="UniProtKB-SubCell"/>
</dbReference>
<evidence type="ECO:0000256" key="15">
    <source>
        <dbReference type="ARBA" id="ARBA00022759"/>
    </source>
</evidence>
<feature type="domain" description="Reverse transcriptase" evidence="36">
    <location>
        <begin position="109"/>
        <end position="314"/>
    </location>
</feature>
<dbReference type="GO" id="GO:0006508">
    <property type="term" value="P:proteolysis"/>
    <property type="evidence" value="ECO:0007669"/>
    <property type="project" value="UniProtKB-KW"/>
</dbReference>
<evidence type="ECO:0000256" key="33">
    <source>
        <dbReference type="ARBA" id="ARBA00055383"/>
    </source>
</evidence>
<dbReference type="InterPro" id="IPR050951">
    <property type="entry name" value="Retrovirus_Pol_polyprotein"/>
</dbReference>
<dbReference type="Gene3D" id="3.30.420.10">
    <property type="entry name" value="Ribonuclease H-like superfamily/Ribonuclease H"/>
    <property type="match status" value="1"/>
</dbReference>
<evidence type="ECO:0000256" key="16">
    <source>
        <dbReference type="ARBA" id="ARBA00022771"/>
    </source>
</evidence>
<dbReference type="InterPro" id="IPR043128">
    <property type="entry name" value="Rev_trsase/Diguanyl_cyclase"/>
</dbReference>
<comment type="subunit">
    <text evidence="34">The protease is a homodimer, whose active site consists of two apposed aspartic acid residues.</text>
</comment>
<dbReference type="SUPFAM" id="SSF53098">
    <property type="entry name" value="Ribonuclease H-like"/>
    <property type="match status" value="1"/>
</dbReference>
<keyword evidence="29" id="KW-0511">Multifunctional enzyme</keyword>
<keyword evidence="6" id="KW-1188">Viral release from host cell</keyword>
<dbReference type="Pfam" id="PF17921">
    <property type="entry name" value="Integrase_H2C2"/>
    <property type="match status" value="1"/>
</dbReference>
<dbReference type="GO" id="GO:0004523">
    <property type="term" value="F:RNA-DNA hybrid ribonuclease activity"/>
    <property type="evidence" value="ECO:0007669"/>
    <property type="project" value="UniProtKB-EC"/>
</dbReference>
<dbReference type="GO" id="GO:0004190">
    <property type="term" value="F:aspartic-type endopeptidase activity"/>
    <property type="evidence" value="ECO:0007669"/>
    <property type="project" value="UniProtKB-KW"/>
</dbReference>
<keyword evidence="19" id="KW-0067">ATP-binding</keyword>
<evidence type="ECO:0000256" key="7">
    <source>
        <dbReference type="ARBA" id="ARBA00022670"/>
    </source>
</evidence>
<dbReference type="Gene3D" id="3.10.10.10">
    <property type="entry name" value="HIV Type 1 Reverse Transcriptase, subunit A, domain 1"/>
    <property type="match status" value="1"/>
</dbReference>
<dbReference type="GO" id="GO:0003723">
    <property type="term" value="F:RNA binding"/>
    <property type="evidence" value="ECO:0007669"/>
    <property type="project" value="UniProtKB-KW"/>
</dbReference>
<evidence type="ECO:0000259" key="36">
    <source>
        <dbReference type="PROSITE" id="PS50878"/>
    </source>
</evidence>
<dbReference type="FunFam" id="3.10.10.10:FF:000007">
    <property type="entry name" value="Retrovirus-related Pol polyprotein from transposon 17.6-like Protein"/>
    <property type="match status" value="1"/>
</dbReference>
<evidence type="ECO:0000256" key="14">
    <source>
        <dbReference type="ARBA" id="ARBA00022758"/>
    </source>
</evidence>
<dbReference type="PROSITE" id="PS50878">
    <property type="entry name" value="RT_POL"/>
    <property type="match status" value="1"/>
</dbReference>
<dbReference type="AlphaFoldDB" id="A0A7D9J5B6"/>
<keyword evidence="7" id="KW-0645">Protease</keyword>
<keyword evidence="20" id="KW-0460">Magnesium</keyword>
<organism evidence="37 38">
    <name type="scientific">Paramuricea clavata</name>
    <name type="common">Red gorgonian</name>
    <name type="synonym">Violescent sea-whip</name>
    <dbReference type="NCBI Taxonomy" id="317549"/>
    <lineage>
        <taxon>Eukaryota</taxon>
        <taxon>Metazoa</taxon>
        <taxon>Cnidaria</taxon>
        <taxon>Anthozoa</taxon>
        <taxon>Octocorallia</taxon>
        <taxon>Malacalcyonacea</taxon>
        <taxon>Plexauridae</taxon>
        <taxon>Paramuricea</taxon>
    </lineage>
</organism>
<keyword evidence="13" id="KW-0064">Aspartyl protease</keyword>
<keyword evidence="8" id="KW-0808">Transferase</keyword>
<dbReference type="SUPFAM" id="SSF56672">
    <property type="entry name" value="DNA/RNA polymerases"/>
    <property type="match status" value="1"/>
</dbReference>
<dbReference type="GO" id="GO:0005634">
    <property type="term" value="C:nucleus"/>
    <property type="evidence" value="ECO:0007669"/>
    <property type="project" value="UniProtKB-SubCell"/>
</dbReference>
<evidence type="ECO:0000256" key="2">
    <source>
        <dbReference type="ARBA" id="ARBA00002180"/>
    </source>
</evidence>
<evidence type="ECO:0000256" key="5">
    <source>
        <dbReference type="ARBA" id="ARBA00022490"/>
    </source>
</evidence>
<evidence type="ECO:0000256" key="32">
    <source>
        <dbReference type="ARBA" id="ARBA00055265"/>
    </source>
</evidence>
<dbReference type="EMBL" id="CACRXK020011864">
    <property type="protein sequence ID" value="CAB4022214.1"/>
    <property type="molecule type" value="Genomic_DNA"/>
</dbReference>
<dbReference type="OrthoDB" id="420169at2759"/>
<evidence type="ECO:0000256" key="6">
    <source>
        <dbReference type="ARBA" id="ARBA00022612"/>
    </source>
</evidence>
<protein>
    <recommendedName>
        <fullName evidence="35">Gag3-Pol3</fullName>
    </recommendedName>
</protein>
<evidence type="ECO:0000256" key="21">
    <source>
        <dbReference type="ARBA" id="ARBA00022884"/>
    </source>
</evidence>
<evidence type="ECO:0000256" key="25">
    <source>
        <dbReference type="ARBA" id="ARBA00023113"/>
    </source>
</evidence>
<reference evidence="37" key="1">
    <citation type="submission" date="2020-04" db="EMBL/GenBank/DDBJ databases">
        <authorList>
            <person name="Alioto T."/>
            <person name="Alioto T."/>
            <person name="Gomez Garrido J."/>
        </authorList>
    </citation>
    <scope>NUCLEOTIDE SEQUENCE</scope>
    <source>
        <strain evidence="37">A484AB</strain>
    </source>
</reference>
<dbReference type="Proteomes" id="UP001152795">
    <property type="component" value="Unassembled WGS sequence"/>
</dbReference>
<keyword evidence="24" id="KW-0239">DNA-directed DNA polymerase</keyword>
<keyword evidence="38" id="KW-1185">Reference proteome</keyword>
<evidence type="ECO:0000256" key="9">
    <source>
        <dbReference type="ARBA" id="ARBA00022695"/>
    </source>
</evidence>
<evidence type="ECO:0000256" key="24">
    <source>
        <dbReference type="ARBA" id="ARBA00022932"/>
    </source>
</evidence>
<evidence type="ECO:0000256" key="31">
    <source>
        <dbReference type="ARBA" id="ARBA00025615"/>
    </source>
</evidence>
<comment type="caution">
    <text evidence="37">The sequence shown here is derived from an EMBL/GenBank/DDBJ whole genome shotgun (WGS) entry which is preliminary data.</text>
</comment>
<dbReference type="GO" id="GO:0005524">
    <property type="term" value="F:ATP binding"/>
    <property type="evidence" value="ECO:0007669"/>
    <property type="project" value="UniProtKB-KW"/>
</dbReference>
<keyword evidence="12" id="KW-0547">Nucleotide-binding</keyword>
<dbReference type="Gene3D" id="3.30.70.270">
    <property type="match status" value="2"/>
</dbReference>
<evidence type="ECO:0000256" key="34">
    <source>
        <dbReference type="ARBA" id="ARBA00063849"/>
    </source>
</evidence>
<name>A0A7D9J5B6_PARCT</name>
<dbReference type="GO" id="GO:0006310">
    <property type="term" value="P:DNA recombination"/>
    <property type="evidence" value="ECO:0007669"/>
    <property type="project" value="UniProtKB-KW"/>
</dbReference>
<evidence type="ECO:0000256" key="20">
    <source>
        <dbReference type="ARBA" id="ARBA00022842"/>
    </source>
</evidence>
<evidence type="ECO:0000256" key="4">
    <source>
        <dbReference type="ARBA" id="ARBA00004496"/>
    </source>
</evidence>
<keyword evidence="23" id="KW-0695">RNA-directed DNA polymerase</keyword>
<keyword evidence="14" id="KW-0688">Ribosomal frameshifting</keyword>
<evidence type="ECO:0000256" key="10">
    <source>
        <dbReference type="ARBA" id="ARBA00022722"/>
    </source>
</evidence>
<dbReference type="FunFam" id="3.10.20.370:FF:000001">
    <property type="entry name" value="Retrovirus-related Pol polyprotein from transposon 17.6-like protein"/>
    <property type="match status" value="1"/>
</dbReference>
<evidence type="ECO:0000256" key="28">
    <source>
        <dbReference type="ARBA" id="ARBA00023242"/>
    </source>
</evidence>
<evidence type="ECO:0000256" key="23">
    <source>
        <dbReference type="ARBA" id="ARBA00022918"/>
    </source>
</evidence>
<dbReference type="InterPro" id="IPR036397">
    <property type="entry name" value="RNaseH_sf"/>
</dbReference>
<dbReference type="InterPro" id="IPR012337">
    <property type="entry name" value="RNaseH-like_sf"/>
</dbReference>
<keyword evidence="16" id="KW-0863">Zinc-finger</keyword>
<dbReference type="GO" id="GO:0003677">
    <property type="term" value="F:DNA binding"/>
    <property type="evidence" value="ECO:0007669"/>
    <property type="project" value="UniProtKB-KW"/>
</dbReference>
<evidence type="ECO:0000256" key="22">
    <source>
        <dbReference type="ARBA" id="ARBA00022908"/>
    </source>
</evidence>
<evidence type="ECO:0000256" key="17">
    <source>
        <dbReference type="ARBA" id="ARBA00022801"/>
    </source>
</evidence>
<keyword evidence="18" id="KW-0862">Zinc</keyword>
<dbReference type="CDD" id="cd09274">
    <property type="entry name" value="RNase_HI_RT_Ty3"/>
    <property type="match status" value="1"/>
</dbReference>
<evidence type="ECO:0000256" key="30">
    <source>
        <dbReference type="ARBA" id="ARBA00025590"/>
    </source>
</evidence>
<keyword evidence="10" id="KW-0540">Nuclease</keyword>
<dbReference type="Pfam" id="PF17917">
    <property type="entry name" value="RT_RNaseH"/>
    <property type="match status" value="1"/>
</dbReference>
<keyword evidence="25" id="KW-0917">Virion maturation</keyword>
<comment type="catalytic activity">
    <reaction evidence="1">
        <text>Endonucleolytic cleavage to 5'-phosphomonoester.</text>
        <dbReference type="EC" id="3.1.26.4"/>
    </reaction>
</comment>
<feature type="non-terminal residue" evidence="37">
    <location>
        <position position="793"/>
    </location>
</feature>
<dbReference type="GO" id="GO:0008270">
    <property type="term" value="F:zinc ion binding"/>
    <property type="evidence" value="ECO:0007669"/>
    <property type="project" value="UniProtKB-KW"/>
</dbReference>